<feature type="non-terminal residue" evidence="1">
    <location>
        <position position="1"/>
    </location>
</feature>
<dbReference type="Proteomes" id="UP001233999">
    <property type="component" value="Unassembled WGS sequence"/>
</dbReference>
<reference evidence="1" key="1">
    <citation type="journal article" date="2023" name="IScience">
        <title>Live-bearing cockroach genome reveals convergent evolutionary mechanisms linked to viviparity in insects and beyond.</title>
        <authorList>
            <person name="Fouks B."/>
            <person name="Harrison M.C."/>
            <person name="Mikhailova A.A."/>
            <person name="Marchal E."/>
            <person name="English S."/>
            <person name="Carruthers M."/>
            <person name="Jennings E.C."/>
            <person name="Chiamaka E.L."/>
            <person name="Frigard R.A."/>
            <person name="Pippel M."/>
            <person name="Attardo G.M."/>
            <person name="Benoit J.B."/>
            <person name="Bornberg-Bauer E."/>
            <person name="Tobe S.S."/>
        </authorList>
    </citation>
    <scope>NUCLEOTIDE SEQUENCE</scope>
    <source>
        <strain evidence="1">Stay&amp;Tobe</strain>
    </source>
</reference>
<keyword evidence="2" id="KW-1185">Reference proteome</keyword>
<accession>A0AAD8EHN7</accession>
<dbReference type="EMBL" id="JASPKZ010004176">
    <property type="protein sequence ID" value="KAJ9590950.1"/>
    <property type="molecule type" value="Genomic_DNA"/>
</dbReference>
<name>A0AAD8EHN7_DIPPU</name>
<feature type="non-terminal residue" evidence="1">
    <location>
        <position position="52"/>
    </location>
</feature>
<sequence length="52" mass="5837">TIFVIGVIPLIVRRFISFKINDEPIGLSCIKLSRSQLRTYCLKEALSNLSGL</sequence>
<reference evidence="1" key="2">
    <citation type="submission" date="2023-05" db="EMBL/GenBank/DDBJ databases">
        <authorList>
            <person name="Fouks B."/>
        </authorList>
    </citation>
    <scope>NUCLEOTIDE SEQUENCE</scope>
    <source>
        <strain evidence="1">Stay&amp;Tobe</strain>
        <tissue evidence="1">Testes</tissue>
    </source>
</reference>
<evidence type="ECO:0000313" key="1">
    <source>
        <dbReference type="EMBL" id="KAJ9590950.1"/>
    </source>
</evidence>
<proteinExistence type="predicted"/>
<gene>
    <name evidence="1" type="ORF">L9F63_015994</name>
</gene>
<comment type="caution">
    <text evidence="1">The sequence shown here is derived from an EMBL/GenBank/DDBJ whole genome shotgun (WGS) entry which is preliminary data.</text>
</comment>
<dbReference type="AlphaFoldDB" id="A0AAD8EHN7"/>
<protein>
    <submittedName>
        <fullName evidence="1">Uncharacterized protein</fullName>
    </submittedName>
</protein>
<organism evidence="1 2">
    <name type="scientific">Diploptera punctata</name>
    <name type="common">Pacific beetle cockroach</name>
    <dbReference type="NCBI Taxonomy" id="6984"/>
    <lineage>
        <taxon>Eukaryota</taxon>
        <taxon>Metazoa</taxon>
        <taxon>Ecdysozoa</taxon>
        <taxon>Arthropoda</taxon>
        <taxon>Hexapoda</taxon>
        <taxon>Insecta</taxon>
        <taxon>Pterygota</taxon>
        <taxon>Neoptera</taxon>
        <taxon>Polyneoptera</taxon>
        <taxon>Dictyoptera</taxon>
        <taxon>Blattodea</taxon>
        <taxon>Blaberoidea</taxon>
        <taxon>Blaberidae</taxon>
        <taxon>Diplopterinae</taxon>
        <taxon>Diploptera</taxon>
    </lineage>
</organism>
<evidence type="ECO:0000313" key="2">
    <source>
        <dbReference type="Proteomes" id="UP001233999"/>
    </source>
</evidence>